<evidence type="ECO:0000256" key="1">
    <source>
        <dbReference type="ARBA" id="ARBA00001933"/>
    </source>
</evidence>
<evidence type="ECO:0000256" key="3">
    <source>
        <dbReference type="ARBA" id="ARBA00022576"/>
    </source>
</evidence>
<dbReference type="PANTHER" id="PTHR43807">
    <property type="entry name" value="FI04487P"/>
    <property type="match status" value="1"/>
</dbReference>
<sequence length="426" mass="47752">MTETSSKKDKFALDSKYQGLDWNVWTELGQLYAAEGGVNLGQGFPDYQPAKEIVAELAKVCEAEDYSLHQYARAYGHPRLVKALASLYGGAIGRQIDPWTEILVTGGAYGALFYTVMSNVGRGDEVIIIEPYFDCYEPLVHLAGGKPVFIQLRQTEPGSSSSSTWVLDSEELRGAFNENTKAIIINTPNNPLGKVFSKQELTEIGDLCKKYNVMVISDEVYEWMIYDGNEHVRMASLEGMWERTVTIGSAGKTFSLTGWKLGWAYGPKNLLRNLQVAHENCTYMCHTPEQEAVGAALEHELTLLTSEKSFFRRIREELTRKREFWKNAVLQSGMTPIVPQGGYFMLVDWASLGPKPDLSTEQGYEDVKFVKWLAKNWKLHGIPPSAFLSTRNKNNLGLGTPTVPTAFSRIKNCATLRESLTAHIFY</sequence>
<dbReference type="GO" id="GO:0005739">
    <property type="term" value="C:mitochondrion"/>
    <property type="evidence" value="ECO:0007669"/>
    <property type="project" value="TreeGrafter"/>
</dbReference>
<organism evidence="8 9">
    <name type="scientific">Allacma fusca</name>
    <dbReference type="NCBI Taxonomy" id="39272"/>
    <lineage>
        <taxon>Eukaryota</taxon>
        <taxon>Metazoa</taxon>
        <taxon>Ecdysozoa</taxon>
        <taxon>Arthropoda</taxon>
        <taxon>Hexapoda</taxon>
        <taxon>Collembola</taxon>
        <taxon>Symphypleona</taxon>
        <taxon>Sminthuridae</taxon>
        <taxon>Allacma</taxon>
    </lineage>
</organism>
<evidence type="ECO:0000313" key="9">
    <source>
        <dbReference type="Proteomes" id="UP000708208"/>
    </source>
</evidence>
<reference evidence="8" key="1">
    <citation type="submission" date="2021-06" db="EMBL/GenBank/DDBJ databases">
        <authorList>
            <person name="Hodson N. C."/>
            <person name="Mongue J. A."/>
            <person name="Jaron S. K."/>
        </authorList>
    </citation>
    <scope>NUCLEOTIDE SEQUENCE</scope>
</reference>
<keyword evidence="3" id="KW-0032">Aminotransferase</keyword>
<comment type="caution">
    <text evidence="8">The sequence shown here is derived from an EMBL/GenBank/DDBJ whole genome shotgun (WGS) entry which is preliminary data.</text>
</comment>
<dbReference type="CDD" id="cd00609">
    <property type="entry name" value="AAT_like"/>
    <property type="match status" value="1"/>
</dbReference>
<dbReference type="EMBL" id="CAJVCH010079597">
    <property type="protein sequence ID" value="CAG7721452.1"/>
    <property type="molecule type" value="Genomic_DNA"/>
</dbReference>
<evidence type="ECO:0000256" key="5">
    <source>
        <dbReference type="ARBA" id="ARBA00022898"/>
    </source>
</evidence>
<evidence type="ECO:0000256" key="2">
    <source>
        <dbReference type="ARBA" id="ARBA00007441"/>
    </source>
</evidence>
<comment type="similarity">
    <text evidence="2">Belongs to the class-I pyridoxal-phosphate-dependent aminotransferase family.</text>
</comment>
<name>A0A8J2JMC4_9HEXA</name>
<feature type="domain" description="Aminotransferase class I/classII large" evidence="7">
    <location>
        <begin position="37"/>
        <end position="388"/>
    </location>
</feature>
<dbReference type="InterPro" id="IPR051326">
    <property type="entry name" value="Kynurenine-oxoglutarate_AT"/>
</dbReference>
<keyword evidence="9" id="KW-1185">Reference proteome</keyword>
<evidence type="ECO:0000313" key="8">
    <source>
        <dbReference type="EMBL" id="CAG7721452.1"/>
    </source>
</evidence>
<dbReference type="Proteomes" id="UP000708208">
    <property type="component" value="Unassembled WGS sequence"/>
</dbReference>
<proteinExistence type="inferred from homology"/>
<dbReference type="InterPro" id="IPR004839">
    <property type="entry name" value="Aminotransferase_I/II_large"/>
</dbReference>
<evidence type="ECO:0000259" key="7">
    <source>
        <dbReference type="Pfam" id="PF00155"/>
    </source>
</evidence>
<keyword evidence="4" id="KW-0808">Transferase</keyword>
<dbReference type="OrthoDB" id="2414662at2759"/>
<accession>A0A8J2JMC4</accession>
<keyword evidence="5" id="KW-0663">Pyridoxal phosphate</keyword>
<comment type="cofactor">
    <cofactor evidence="1">
        <name>pyridoxal 5'-phosphate</name>
        <dbReference type="ChEBI" id="CHEBI:597326"/>
    </cofactor>
</comment>
<dbReference type="GO" id="GO:0016212">
    <property type="term" value="F:kynurenine-oxoglutarate transaminase activity"/>
    <property type="evidence" value="ECO:0007669"/>
    <property type="project" value="TreeGrafter"/>
</dbReference>
<dbReference type="PANTHER" id="PTHR43807:SF20">
    <property type="entry name" value="FI04487P"/>
    <property type="match status" value="1"/>
</dbReference>
<dbReference type="FunFam" id="3.40.640.10:FF:000024">
    <property type="entry name" value="Kynurenine--oxoglutarate transaminase 3"/>
    <property type="match status" value="1"/>
</dbReference>
<dbReference type="AlphaFoldDB" id="A0A8J2JMC4"/>
<protein>
    <recommendedName>
        <fullName evidence="7">Aminotransferase class I/classII large domain-containing protein</fullName>
    </recommendedName>
</protein>
<gene>
    <name evidence="8" type="ORF">AFUS01_LOCUS10666</name>
</gene>
<dbReference type="GO" id="GO:0030170">
    <property type="term" value="F:pyridoxal phosphate binding"/>
    <property type="evidence" value="ECO:0007669"/>
    <property type="project" value="InterPro"/>
</dbReference>
<dbReference type="Pfam" id="PF00155">
    <property type="entry name" value="Aminotran_1_2"/>
    <property type="match status" value="1"/>
</dbReference>
<evidence type="ECO:0000256" key="6">
    <source>
        <dbReference type="ARBA" id="ARBA00024016"/>
    </source>
</evidence>
<comment type="pathway">
    <text evidence="6">Amino-acid degradation; L-kynurenine degradation; kynurenate from L-kynurenine: step 1/2.</text>
</comment>
<evidence type="ECO:0000256" key="4">
    <source>
        <dbReference type="ARBA" id="ARBA00022679"/>
    </source>
</evidence>